<dbReference type="InterPro" id="IPR005587">
    <property type="entry name" value="UPF0304_YfbU"/>
</dbReference>
<dbReference type="EMBL" id="VDGE01000001">
    <property type="protein sequence ID" value="TNC78536.1"/>
    <property type="molecule type" value="Genomic_DNA"/>
</dbReference>
<dbReference type="SUPFAM" id="SSF116960">
    <property type="entry name" value="YfbU-like"/>
    <property type="match status" value="1"/>
</dbReference>
<name>A0A5C4NZ82_9BURK</name>
<sequence length="167" mass="19139">MDIKLTNAERLILANQFEILGHMHEDKEKIRMASHLRDGHEFLYRDLLGTVSPEMDKDTTEFVLDTLSMYRAMNHSLIELGIDTDIKKEDVEWPGFDGNNEGSLYFFTRALSSDGRFDELLGEDGVNSHSPMAYVYQQMLPIWKALGDSRHRLTAAQINEILAARGY</sequence>
<proteinExistence type="predicted"/>
<comment type="caution">
    <text evidence="1">The sequence shown here is derived from an EMBL/GenBank/DDBJ whole genome shotgun (WGS) entry which is preliminary data.</text>
</comment>
<dbReference type="Proteomes" id="UP000305681">
    <property type="component" value="Unassembled WGS sequence"/>
</dbReference>
<dbReference type="AlphaFoldDB" id="A0A5C4NZ82"/>
<organism evidence="1 2">
    <name type="scientific">Janthinobacterium lividum</name>
    <dbReference type="NCBI Taxonomy" id="29581"/>
    <lineage>
        <taxon>Bacteria</taxon>
        <taxon>Pseudomonadati</taxon>
        <taxon>Pseudomonadota</taxon>
        <taxon>Betaproteobacteria</taxon>
        <taxon>Burkholderiales</taxon>
        <taxon>Oxalobacteraceae</taxon>
        <taxon>Janthinobacterium</taxon>
    </lineage>
</organism>
<dbReference type="Pfam" id="PF03887">
    <property type="entry name" value="YfbU"/>
    <property type="match status" value="1"/>
</dbReference>
<dbReference type="Gene3D" id="1.10.3190.10">
    <property type="entry name" value="yfbu gene product, domain 2"/>
    <property type="match status" value="1"/>
</dbReference>
<evidence type="ECO:0000313" key="1">
    <source>
        <dbReference type="EMBL" id="TNC78536.1"/>
    </source>
</evidence>
<dbReference type="Gene3D" id="1.10.287.680">
    <property type="entry name" value="Helix hairpin bin"/>
    <property type="match status" value="1"/>
</dbReference>
<protein>
    <submittedName>
        <fullName evidence="1">YfbU family protein</fullName>
    </submittedName>
</protein>
<dbReference type="InterPro" id="IPR023145">
    <property type="entry name" value="YfbU_helix-hairpin_sf"/>
</dbReference>
<dbReference type="RefSeq" id="WP_139089648.1">
    <property type="nucleotide sequence ID" value="NZ_VDGE01000001.1"/>
</dbReference>
<dbReference type="InterPro" id="IPR023146">
    <property type="entry name" value="YfbU_alpha-helical_sf"/>
</dbReference>
<dbReference type="NCBIfam" id="NF003936">
    <property type="entry name" value="PRK05445.1"/>
    <property type="match status" value="1"/>
</dbReference>
<gene>
    <name evidence="1" type="ORF">FHI69_04420</name>
</gene>
<accession>A0A5C4NZ82</accession>
<evidence type="ECO:0000313" key="2">
    <source>
        <dbReference type="Proteomes" id="UP000305681"/>
    </source>
</evidence>
<reference evidence="1 2" key="1">
    <citation type="submission" date="2019-06" db="EMBL/GenBank/DDBJ databases">
        <title>Genome sequence of Janthinobacterium lividum UCD_MED1.</title>
        <authorList>
            <person name="De Leon M.E."/>
            <person name="Jospin G."/>
        </authorList>
    </citation>
    <scope>NUCLEOTIDE SEQUENCE [LARGE SCALE GENOMIC DNA]</scope>
    <source>
        <strain evidence="1 2">UCD_MED1</strain>
    </source>
</reference>